<evidence type="ECO:0000313" key="3">
    <source>
        <dbReference type="Proteomes" id="UP000032361"/>
    </source>
</evidence>
<sequence>MTRIKHIILFSLLMTTLNSCKIQYGFTQPSSIEADTFQVNRFENTALLIEPGLDRDFKLALENLIQDQTNYTLVNNNADLIFEGEITDYRISPTTSTSSNTAAQNRLTISVRVRFFNTNNEEDDVEQTFSFFYDYAGSAQLVGSQKSTAHEEILDRLTQDIINATLAKW</sequence>
<dbReference type="OrthoDB" id="9790776at2"/>
<dbReference type="GO" id="GO:0043165">
    <property type="term" value="P:Gram-negative-bacterium-type cell outer membrane assembly"/>
    <property type="evidence" value="ECO:0007669"/>
    <property type="project" value="InterPro"/>
</dbReference>
<dbReference type="PATRIC" id="fig|1382798.3.peg.1010"/>
<dbReference type="EMBL" id="JTDV01000010">
    <property type="protein sequence ID" value="KJD32361.1"/>
    <property type="molecule type" value="Genomic_DNA"/>
</dbReference>
<name>A0A0D7VZU4_9FLAO</name>
<organism evidence="2 3">
    <name type="scientific">Neotamlana nanhaiensis</name>
    <dbReference type="NCBI Taxonomy" id="1382798"/>
    <lineage>
        <taxon>Bacteria</taxon>
        <taxon>Pseudomonadati</taxon>
        <taxon>Bacteroidota</taxon>
        <taxon>Flavobacteriia</taxon>
        <taxon>Flavobacteriales</taxon>
        <taxon>Flavobacteriaceae</taxon>
        <taxon>Neotamlana</taxon>
    </lineage>
</organism>
<reference evidence="2 3" key="1">
    <citation type="journal article" date="2015" name="Antonie Van Leeuwenhoek">
        <title>Tamlana nanhaiensis sp. nov., isolated from surface seawater collected from the South China Sea.</title>
        <authorList>
            <person name="Liu X."/>
            <person name="Lai Q."/>
            <person name="Du Y."/>
            <person name="Li G."/>
            <person name="Sun F."/>
            <person name="Shao Z."/>
        </authorList>
    </citation>
    <scope>NUCLEOTIDE SEQUENCE [LARGE SCALE GENOMIC DNA]</scope>
    <source>
        <strain evidence="2 3">FHC16</strain>
    </source>
</reference>
<keyword evidence="3" id="KW-1185">Reference proteome</keyword>
<dbReference type="AlphaFoldDB" id="A0A0D7VZU4"/>
<evidence type="ECO:0000313" key="1">
    <source>
        <dbReference type="EMBL" id="KJD32199.1"/>
    </source>
</evidence>
<dbReference type="Proteomes" id="UP000032361">
    <property type="component" value="Unassembled WGS sequence"/>
</dbReference>
<dbReference type="EMBL" id="JTDV01000010">
    <property type="protein sequence ID" value="KJD32199.1"/>
    <property type="molecule type" value="Genomic_DNA"/>
</dbReference>
<gene>
    <name evidence="1" type="ORF">PK35_11380</name>
    <name evidence="2" type="ORF">PK35_12265</name>
</gene>
<proteinExistence type="predicted"/>
<dbReference type="STRING" id="1382798.PK35_11380"/>
<dbReference type="Pfam" id="PF04390">
    <property type="entry name" value="LptE"/>
    <property type="match status" value="1"/>
</dbReference>
<accession>A0A0D7VZU4</accession>
<dbReference type="RefSeq" id="WP_044626844.1">
    <property type="nucleotide sequence ID" value="NZ_JTDV01000010.1"/>
</dbReference>
<comment type="caution">
    <text evidence="2">The sequence shown here is derived from an EMBL/GenBank/DDBJ whole genome shotgun (WGS) entry which is preliminary data.</text>
</comment>
<dbReference type="InterPro" id="IPR007485">
    <property type="entry name" value="LPS_assembly_LptE"/>
</dbReference>
<evidence type="ECO:0000313" key="2">
    <source>
        <dbReference type="EMBL" id="KJD32361.1"/>
    </source>
</evidence>
<dbReference type="GO" id="GO:0019867">
    <property type="term" value="C:outer membrane"/>
    <property type="evidence" value="ECO:0007669"/>
    <property type="project" value="InterPro"/>
</dbReference>
<keyword evidence="2" id="KW-0449">Lipoprotein</keyword>
<protein>
    <submittedName>
        <fullName evidence="2">Lipoprotein</fullName>
    </submittedName>
</protein>